<evidence type="ECO:0000313" key="2">
    <source>
        <dbReference type="Proteomes" id="UP000198755"/>
    </source>
</evidence>
<organism evidence="1 2">
    <name type="scientific">Methylocapsa palsarum</name>
    <dbReference type="NCBI Taxonomy" id="1612308"/>
    <lineage>
        <taxon>Bacteria</taxon>
        <taxon>Pseudomonadati</taxon>
        <taxon>Pseudomonadota</taxon>
        <taxon>Alphaproteobacteria</taxon>
        <taxon>Hyphomicrobiales</taxon>
        <taxon>Beijerinckiaceae</taxon>
        <taxon>Methylocapsa</taxon>
    </lineage>
</organism>
<keyword evidence="2" id="KW-1185">Reference proteome</keyword>
<accession>A0A1I3WZG6</accession>
<protein>
    <submittedName>
        <fullName evidence="1">Uncharacterized protein</fullName>
    </submittedName>
</protein>
<dbReference type="OrthoDB" id="8232991at2"/>
<name>A0A1I3WZG6_9HYPH</name>
<dbReference type="STRING" id="1612308.SAMN05444581_102201"/>
<gene>
    <name evidence="1" type="ORF">SAMN05444581_102201</name>
</gene>
<sequence length="96" mass="11193">MKPIPLTPVTEALARRLVWFEEPAEALSDPFRFAAYALARATHEDMKILREFMSDDDFRDALDHAPPGIIDPRSWAYWNNRLGRYPAPPMPKRQLR</sequence>
<proteinExistence type="predicted"/>
<dbReference type="RefSeq" id="WP_091678234.1">
    <property type="nucleotide sequence ID" value="NZ_FOSN01000002.1"/>
</dbReference>
<evidence type="ECO:0000313" key="1">
    <source>
        <dbReference type="EMBL" id="SFK11891.1"/>
    </source>
</evidence>
<reference evidence="1 2" key="1">
    <citation type="submission" date="2016-10" db="EMBL/GenBank/DDBJ databases">
        <authorList>
            <person name="de Groot N.N."/>
        </authorList>
    </citation>
    <scope>NUCLEOTIDE SEQUENCE [LARGE SCALE GENOMIC DNA]</scope>
    <source>
        <strain evidence="1 2">NE2</strain>
    </source>
</reference>
<dbReference type="Proteomes" id="UP000198755">
    <property type="component" value="Unassembled WGS sequence"/>
</dbReference>
<dbReference type="AlphaFoldDB" id="A0A1I3WZG6"/>
<dbReference type="EMBL" id="FOSN01000002">
    <property type="protein sequence ID" value="SFK11891.1"/>
    <property type="molecule type" value="Genomic_DNA"/>
</dbReference>